<keyword evidence="6 9" id="KW-0288">FMN</keyword>
<comment type="catalytic activity">
    <reaction evidence="9">
        <text>(S)-dihydroorotate + A = orotate + AH2</text>
        <dbReference type="Rhea" id="RHEA:18073"/>
        <dbReference type="ChEBI" id="CHEBI:13193"/>
        <dbReference type="ChEBI" id="CHEBI:17499"/>
        <dbReference type="ChEBI" id="CHEBI:30839"/>
        <dbReference type="ChEBI" id="CHEBI:30864"/>
    </reaction>
</comment>
<dbReference type="PANTHER" id="PTHR48109:SF1">
    <property type="entry name" value="DIHYDROOROTATE DEHYDROGENASE (FUMARATE)"/>
    <property type="match status" value="1"/>
</dbReference>
<feature type="binding site" evidence="9">
    <location>
        <position position="100"/>
    </location>
    <ligand>
        <name>FMN</name>
        <dbReference type="ChEBI" id="CHEBI:58210"/>
    </ligand>
</feature>
<dbReference type="InterPro" id="IPR024920">
    <property type="entry name" value="Dihydroorotate_DH_1"/>
</dbReference>
<dbReference type="UniPathway" id="UPA00070"/>
<dbReference type="HAMAP" id="MF_00224">
    <property type="entry name" value="DHO_dh_type1"/>
    <property type="match status" value="1"/>
</dbReference>
<proteinExistence type="inferred from homology"/>
<keyword evidence="5 9" id="KW-0285">Flavoprotein</keyword>
<dbReference type="SUPFAM" id="SSF51395">
    <property type="entry name" value="FMN-linked oxidoreductases"/>
    <property type="match status" value="1"/>
</dbReference>
<feature type="binding site" evidence="9">
    <location>
        <position position="128"/>
    </location>
    <ligand>
        <name>FMN</name>
        <dbReference type="ChEBI" id="CHEBI:58210"/>
    </ligand>
</feature>
<dbReference type="NCBIfam" id="TIGR01037">
    <property type="entry name" value="pyrD_sub1_fam"/>
    <property type="match status" value="1"/>
</dbReference>
<evidence type="ECO:0000256" key="5">
    <source>
        <dbReference type="ARBA" id="ARBA00022630"/>
    </source>
</evidence>
<comment type="pathway">
    <text evidence="2 9">Pyrimidine metabolism; UMP biosynthesis via de novo pathway.</text>
</comment>
<dbReference type="InterPro" id="IPR005720">
    <property type="entry name" value="Dihydroorotate_DH_cat"/>
</dbReference>
<feature type="binding site" evidence="9">
    <location>
        <position position="46"/>
    </location>
    <ligand>
        <name>substrate</name>
    </ligand>
</feature>
<dbReference type="FunFam" id="3.20.20.70:FF:000027">
    <property type="entry name" value="Dihydropyrimidine dehydrogenase [NADP(+)]"/>
    <property type="match status" value="1"/>
</dbReference>
<dbReference type="GO" id="GO:0004152">
    <property type="term" value="F:dihydroorotate dehydrogenase activity"/>
    <property type="evidence" value="ECO:0007669"/>
    <property type="project" value="UniProtKB-UniRule"/>
</dbReference>
<dbReference type="CDD" id="cd04740">
    <property type="entry name" value="DHOD_1B_like"/>
    <property type="match status" value="1"/>
</dbReference>
<dbReference type="GO" id="GO:0006207">
    <property type="term" value="P:'de novo' pyrimidine nucleobase biosynthetic process"/>
    <property type="evidence" value="ECO:0007669"/>
    <property type="project" value="InterPro"/>
</dbReference>
<evidence type="ECO:0000259" key="10">
    <source>
        <dbReference type="Pfam" id="PF01180"/>
    </source>
</evidence>
<feature type="binding site" evidence="9">
    <location>
        <begin position="266"/>
        <end position="267"/>
    </location>
    <ligand>
        <name>FMN</name>
        <dbReference type="ChEBI" id="CHEBI:58210"/>
    </ligand>
</feature>
<evidence type="ECO:0000256" key="1">
    <source>
        <dbReference type="ARBA" id="ARBA00004496"/>
    </source>
</evidence>
<dbReference type="InterPro" id="IPR012135">
    <property type="entry name" value="Dihydroorotate_DH_1_2"/>
</dbReference>
<feature type="active site" description="Nucleophile" evidence="9">
    <location>
        <position position="131"/>
    </location>
</feature>
<evidence type="ECO:0000256" key="2">
    <source>
        <dbReference type="ARBA" id="ARBA00004725"/>
    </source>
</evidence>
<dbReference type="Pfam" id="PF01180">
    <property type="entry name" value="DHO_dh"/>
    <property type="match status" value="1"/>
</dbReference>
<evidence type="ECO:0000256" key="4">
    <source>
        <dbReference type="ARBA" id="ARBA00022490"/>
    </source>
</evidence>
<evidence type="ECO:0000256" key="7">
    <source>
        <dbReference type="ARBA" id="ARBA00022975"/>
    </source>
</evidence>
<dbReference type="EMBL" id="DTHO01000022">
    <property type="protein sequence ID" value="HGG99310.1"/>
    <property type="molecule type" value="Genomic_DNA"/>
</dbReference>
<dbReference type="InterPro" id="IPR001295">
    <property type="entry name" value="Dihydroorotate_DH_CS"/>
</dbReference>
<dbReference type="PROSITE" id="PS00912">
    <property type="entry name" value="DHODEHASE_2"/>
    <property type="match status" value="1"/>
</dbReference>
<dbReference type="EC" id="1.3.-.-" evidence="9"/>
<dbReference type="NCBIfam" id="NF005574">
    <property type="entry name" value="PRK07259.1"/>
    <property type="match status" value="1"/>
</dbReference>
<evidence type="ECO:0000256" key="9">
    <source>
        <dbReference type="HAMAP-Rule" id="MF_00224"/>
    </source>
</evidence>
<organism evidence="11">
    <name type="scientific">Thermodesulfovibrio aggregans</name>
    <dbReference type="NCBI Taxonomy" id="86166"/>
    <lineage>
        <taxon>Bacteria</taxon>
        <taxon>Pseudomonadati</taxon>
        <taxon>Nitrospirota</taxon>
        <taxon>Thermodesulfovibrionia</taxon>
        <taxon>Thermodesulfovibrionales</taxon>
        <taxon>Thermodesulfovibrionaceae</taxon>
        <taxon>Thermodesulfovibrio</taxon>
    </lineage>
</organism>
<accession>A0A7C4ENJ6</accession>
<comment type="caution">
    <text evidence="11">The sequence shown here is derived from an EMBL/GenBank/DDBJ whole genome shotgun (WGS) entry which is preliminary data.</text>
</comment>
<evidence type="ECO:0000313" key="11">
    <source>
        <dbReference type="EMBL" id="HGG99310.1"/>
    </source>
</evidence>
<feature type="binding site" evidence="9">
    <location>
        <position position="192"/>
    </location>
    <ligand>
        <name>FMN</name>
        <dbReference type="ChEBI" id="CHEBI:58210"/>
    </ligand>
</feature>
<comment type="function">
    <text evidence="9">Catalyzes the conversion of dihydroorotate to orotate.</text>
</comment>
<keyword evidence="7 9" id="KW-0665">Pyrimidine biosynthesis</keyword>
<evidence type="ECO:0000256" key="3">
    <source>
        <dbReference type="ARBA" id="ARBA00008008"/>
    </source>
</evidence>
<dbReference type="InterPro" id="IPR013785">
    <property type="entry name" value="Aldolase_TIM"/>
</dbReference>
<feature type="binding site" evidence="9">
    <location>
        <begin position="46"/>
        <end position="47"/>
    </location>
    <ligand>
        <name>FMN</name>
        <dbReference type="ChEBI" id="CHEBI:58210"/>
    </ligand>
</feature>
<evidence type="ECO:0000256" key="8">
    <source>
        <dbReference type="ARBA" id="ARBA00023002"/>
    </source>
</evidence>
<keyword evidence="4 9" id="KW-0963">Cytoplasm</keyword>
<feature type="binding site" evidence="9">
    <location>
        <position position="22"/>
    </location>
    <ligand>
        <name>FMN</name>
        <dbReference type="ChEBI" id="CHEBI:58210"/>
    </ligand>
</feature>
<protein>
    <recommendedName>
        <fullName evidence="9">Dihydroorotate dehydrogenase</fullName>
        <shortName evidence="9">DHOD</shortName>
        <shortName evidence="9">DHODase</shortName>
        <shortName evidence="9">DHOdehase</shortName>
        <ecNumber evidence="9">1.3.-.-</ecNumber>
    </recommendedName>
</protein>
<dbReference type="PIRSF" id="PIRSF000164">
    <property type="entry name" value="DHO_oxidase"/>
    <property type="match status" value="1"/>
</dbReference>
<feature type="binding site" evidence="9">
    <location>
        <begin position="244"/>
        <end position="245"/>
    </location>
    <ligand>
        <name>FMN</name>
        <dbReference type="ChEBI" id="CHEBI:58210"/>
    </ligand>
</feature>
<feature type="domain" description="Dihydroorotate dehydrogenase catalytic" evidence="10">
    <location>
        <begin position="5"/>
        <end position="287"/>
    </location>
</feature>
<dbReference type="Gene3D" id="3.20.20.70">
    <property type="entry name" value="Aldolase class I"/>
    <property type="match status" value="1"/>
</dbReference>
<dbReference type="AlphaFoldDB" id="A0A7C4ENJ6"/>
<dbReference type="InterPro" id="IPR049622">
    <property type="entry name" value="Dihydroorotate_DH_I"/>
</dbReference>
<dbReference type="GO" id="GO:0005737">
    <property type="term" value="C:cytoplasm"/>
    <property type="evidence" value="ECO:0007669"/>
    <property type="project" value="UniProtKB-SubCell"/>
</dbReference>
<gene>
    <name evidence="9" type="primary">pyrD</name>
    <name evidence="11" type="ORF">ENV75_02510</name>
</gene>
<comment type="subcellular location">
    <subcellularLocation>
        <location evidence="1 9">Cytoplasm</location>
    </subcellularLocation>
</comment>
<sequence>MKPALKIKIGSLSFKNPVLTASGTFGYGVEYSQFIDLSVLGGIIVKGLSLKPKHGNPPPRIYETPCGMINSIGLQNIGLEAFVKEKLPILKKFDTNIIVNFFGENLDEYIEIASKLDSTEGVHGLEMNVSCPSKNNEWRKMGVIPEFLGKAVKKVRAVTKKPLIVKLSPQVTDIARMAKICEDEGADAVSLINTIPAMVIDIKTRKSMIGTPTGGLSGPAIRAIAVRAVWEAARAVKIPVIGVGGIVTAEDALQFIIAGARAVAVGTANFINPRATVEIIEGIEKFLIEEGVKDINELVGSFIS</sequence>
<dbReference type="InterPro" id="IPR033888">
    <property type="entry name" value="DHOD_1B"/>
</dbReference>
<comment type="cofactor">
    <cofactor evidence="9">
        <name>FMN</name>
        <dbReference type="ChEBI" id="CHEBI:58210"/>
    </cofactor>
    <text evidence="9">Binds 1 FMN per subunit.</text>
</comment>
<dbReference type="InterPro" id="IPR050074">
    <property type="entry name" value="DHO_dehydrogenase"/>
</dbReference>
<feature type="binding site" evidence="9">
    <location>
        <position position="128"/>
    </location>
    <ligand>
        <name>substrate</name>
    </ligand>
</feature>
<keyword evidence="8 9" id="KW-0560">Oxidoreductase</keyword>
<feature type="binding site" evidence="9">
    <location>
        <position position="166"/>
    </location>
    <ligand>
        <name>FMN</name>
        <dbReference type="ChEBI" id="CHEBI:58210"/>
    </ligand>
</feature>
<feature type="binding site" evidence="9">
    <location>
        <begin position="193"/>
        <end position="194"/>
    </location>
    <ligand>
        <name>substrate</name>
    </ligand>
</feature>
<comment type="similarity">
    <text evidence="3 9">Belongs to the dihydroorotate dehydrogenase family. Type 1 subfamily.</text>
</comment>
<reference evidence="11" key="1">
    <citation type="journal article" date="2020" name="mSystems">
        <title>Genome- and Community-Level Interaction Insights into Carbon Utilization and Element Cycling Functions of Hydrothermarchaeota in Hydrothermal Sediment.</title>
        <authorList>
            <person name="Zhou Z."/>
            <person name="Liu Y."/>
            <person name="Xu W."/>
            <person name="Pan J."/>
            <person name="Luo Z.H."/>
            <person name="Li M."/>
        </authorList>
    </citation>
    <scope>NUCLEOTIDE SEQUENCE [LARGE SCALE GENOMIC DNA]</scope>
    <source>
        <strain evidence="11">SpSt-788</strain>
    </source>
</reference>
<feature type="binding site" evidence="9">
    <location>
        <begin position="70"/>
        <end position="74"/>
    </location>
    <ligand>
        <name>substrate</name>
    </ligand>
</feature>
<dbReference type="PROSITE" id="PS00911">
    <property type="entry name" value="DHODEHASE_1"/>
    <property type="match status" value="1"/>
</dbReference>
<evidence type="ECO:0000256" key="6">
    <source>
        <dbReference type="ARBA" id="ARBA00022643"/>
    </source>
</evidence>
<feature type="binding site" evidence="9">
    <location>
        <position position="218"/>
    </location>
    <ligand>
        <name>FMN</name>
        <dbReference type="ChEBI" id="CHEBI:58210"/>
    </ligand>
</feature>
<dbReference type="GO" id="GO:0044205">
    <property type="term" value="P:'de novo' UMP biosynthetic process"/>
    <property type="evidence" value="ECO:0007669"/>
    <property type="project" value="UniProtKB-UniRule"/>
</dbReference>
<name>A0A7C4ENJ6_9BACT</name>
<dbReference type="PANTHER" id="PTHR48109">
    <property type="entry name" value="DIHYDROOROTATE DEHYDROGENASE (QUINONE), MITOCHONDRIAL-RELATED"/>
    <property type="match status" value="1"/>
</dbReference>